<evidence type="ECO:0000313" key="4">
    <source>
        <dbReference type="Proteomes" id="UP000036987"/>
    </source>
</evidence>
<proteinExistence type="predicted"/>
<dbReference type="OrthoDB" id="787108at2759"/>
<feature type="domain" description="AT3G52170-like helix-turn-helix" evidence="2">
    <location>
        <begin position="71"/>
        <end position="120"/>
    </location>
</feature>
<dbReference type="Proteomes" id="UP000036987">
    <property type="component" value="Unassembled WGS sequence"/>
</dbReference>
<dbReference type="PANTHER" id="PTHR34568:SF4">
    <property type="entry name" value="OS02G0638000 PROTEIN"/>
    <property type="match status" value="1"/>
</dbReference>
<dbReference type="InterPro" id="IPR058942">
    <property type="entry name" value="AT3G52170-like"/>
</dbReference>
<evidence type="ECO:0000313" key="3">
    <source>
        <dbReference type="EMBL" id="KMZ74203.1"/>
    </source>
</evidence>
<dbReference type="Pfam" id="PF25896">
    <property type="entry name" value="HTH_AT3G52170"/>
    <property type="match status" value="1"/>
</dbReference>
<feature type="region of interest" description="Disordered" evidence="1">
    <location>
        <begin position="125"/>
        <end position="225"/>
    </location>
</feature>
<evidence type="ECO:0000256" key="1">
    <source>
        <dbReference type="SAM" id="MobiDB-lite"/>
    </source>
</evidence>
<comment type="caution">
    <text evidence="3">The sequence shown here is derived from an EMBL/GenBank/DDBJ whole genome shotgun (WGS) entry which is preliminary data.</text>
</comment>
<dbReference type="EMBL" id="LFYR01000391">
    <property type="protein sequence ID" value="KMZ74203.1"/>
    <property type="molecule type" value="Genomic_DNA"/>
</dbReference>
<protein>
    <recommendedName>
        <fullName evidence="2">AT3G52170-like helix-turn-helix domain-containing protein</fullName>
    </recommendedName>
</protein>
<dbReference type="OMA" id="RIEHEYC"/>
<sequence length="241" mass="27080">MRGGGRLARLRATSVGTSLASFSGYAHCHSSSSTHQFRSDFLKKLLWYGRHHSSSFSNSTTSTPLKRRMVKKDIRRAKVEAFVEKYKADNGGKYPKVTVTKKEVGGSYYTIREIMQKLIYESNHSSSMKEMEEPTIEKSCPRTDTIDSIKADEPPSMNADKASADPKISVSPMYHSDPDNDSSKRHSGDPKDLANDKKIPKKGSGLHRHDSGVLSQEKPLPKNSSIWSNMKSFIFNFWKNT</sequence>
<dbReference type="InterPro" id="IPR058941">
    <property type="entry name" value="HTH_AT3G52170-like"/>
</dbReference>
<organism evidence="3 4">
    <name type="scientific">Zostera marina</name>
    <name type="common">Eelgrass</name>
    <dbReference type="NCBI Taxonomy" id="29655"/>
    <lineage>
        <taxon>Eukaryota</taxon>
        <taxon>Viridiplantae</taxon>
        <taxon>Streptophyta</taxon>
        <taxon>Embryophyta</taxon>
        <taxon>Tracheophyta</taxon>
        <taxon>Spermatophyta</taxon>
        <taxon>Magnoliopsida</taxon>
        <taxon>Liliopsida</taxon>
        <taxon>Zosteraceae</taxon>
        <taxon>Zostera</taxon>
    </lineage>
</organism>
<gene>
    <name evidence="3" type="ORF">ZOSMA_133G00530</name>
</gene>
<feature type="compositionally biased region" description="Basic and acidic residues" evidence="1">
    <location>
        <begin position="127"/>
        <end position="153"/>
    </location>
</feature>
<name>A0A0K9PYS9_ZOSMR</name>
<keyword evidence="4" id="KW-1185">Reference proteome</keyword>
<reference evidence="4" key="1">
    <citation type="journal article" date="2016" name="Nature">
        <title>The genome of the seagrass Zostera marina reveals angiosperm adaptation to the sea.</title>
        <authorList>
            <person name="Olsen J.L."/>
            <person name="Rouze P."/>
            <person name="Verhelst B."/>
            <person name="Lin Y.-C."/>
            <person name="Bayer T."/>
            <person name="Collen J."/>
            <person name="Dattolo E."/>
            <person name="De Paoli E."/>
            <person name="Dittami S."/>
            <person name="Maumus F."/>
            <person name="Michel G."/>
            <person name="Kersting A."/>
            <person name="Lauritano C."/>
            <person name="Lohaus R."/>
            <person name="Toepel M."/>
            <person name="Tonon T."/>
            <person name="Vanneste K."/>
            <person name="Amirebrahimi M."/>
            <person name="Brakel J."/>
            <person name="Bostroem C."/>
            <person name="Chovatia M."/>
            <person name="Grimwood J."/>
            <person name="Jenkins J.W."/>
            <person name="Jueterbock A."/>
            <person name="Mraz A."/>
            <person name="Stam W.T."/>
            <person name="Tice H."/>
            <person name="Bornberg-Bauer E."/>
            <person name="Green P.J."/>
            <person name="Pearson G.A."/>
            <person name="Procaccini G."/>
            <person name="Duarte C.M."/>
            <person name="Schmutz J."/>
            <person name="Reusch T.B.H."/>
            <person name="Van de Peer Y."/>
        </authorList>
    </citation>
    <scope>NUCLEOTIDE SEQUENCE [LARGE SCALE GENOMIC DNA]</scope>
    <source>
        <strain evidence="4">cv. Finnish</strain>
    </source>
</reference>
<dbReference type="AlphaFoldDB" id="A0A0K9PYS9"/>
<dbReference type="PANTHER" id="PTHR34568">
    <property type="entry name" value="RRM DOMAIN-CONTAINING PROTEIN"/>
    <property type="match status" value="1"/>
</dbReference>
<feature type="compositionally biased region" description="Basic and acidic residues" evidence="1">
    <location>
        <begin position="176"/>
        <end position="198"/>
    </location>
</feature>
<accession>A0A0K9PYS9</accession>
<evidence type="ECO:0000259" key="2">
    <source>
        <dbReference type="Pfam" id="PF25896"/>
    </source>
</evidence>